<keyword evidence="1" id="KW-1133">Transmembrane helix</keyword>
<dbReference type="EMBL" id="LAZR01063146">
    <property type="protein sequence ID" value="KKK60090.1"/>
    <property type="molecule type" value="Genomic_DNA"/>
</dbReference>
<sequence>MKVGFFEEKEGVKSSTRLNSFILLFALIGLDAGWLLYVEHIQNPIDANFIAFNFLVLIAIFTPKFLHKLAELK</sequence>
<organism evidence="2">
    <name type="scientific">marine sediment metagenome</name>
    <dbReference type="NCBI Taxonomy" id="412755"/>
    <lineage>
        <taxon>unclassified sequences</taxon>
        <taxon>metagenomes</taxon>
        <taxon>ecological metagenomes</taxon>
    </lineage>
</organism>
<feature type="transmembrane region" description="Helical" evidence="1">
    <location>
        <begin position="21"/>
        <end position="37"/>
    </location>
</feature>
<dbReference type="AlphaFoldDB" id="A0A0F8XGG8"/>
<protein>
    <submittedName>
        <fullName evidence="2">Uncharacterized protein</fullName>
    </submittedName>
</protein>
<gene>
    <name evidence="2" type="ORF">LCGC14_3027840</name>
</gene>
<proteinExistence type="predicted"/>
<reference evidence="2" key="1">
    <citation type="journal article" date="2015" name="Nature">
        <title>Complex archaea that bridge the gap between prokaryotes and eukaryotes.</title>
        <authorList>
            <person name="Spang A."/>
            <person name="Saw J.H."/>
            <person name="Jorgensen S.L."/>
            <person name="Zaremba-Niedzwiedzka K."/>
            <person name="Martijn J."/>
            <person name="Lind A.E."/>
            <person name="van Eijk R."/>
            <person name="Schleper C."/>
            <person name="Guy L."/>
            <person name="Ettema T.J."/>
        </authorList>
    </citation>
    <scope>NUCLEOTIDE SEQUENCE</scope>
</reference>
<keyword evidence="1" id="KW-0812">Transmembrane</keyword>
<name>A0A0F8XGG8_9ZZZZ</name>
<comment type="caution">
    <text evidence="2">The sequence shown here is derived from an EMBL/GenBank/DDBJ whole genome shotgun (WGS) entry which is preliminary data.</text>
</comment>
<accession>A0A0F8XGG8</accession>
<evidence type="ECO:0000256" key="1">
    <source>
        <dbReference type="SAM" id="Phobius"/>
    </source>
</evidence>
<feature type="transmembrane region" description="Helical" evidence="1">
    <location>
        <begin position="49"/>
        <end position="66"/>
    </location>
</feature>
<keyword evidence="1" id="KW-0472">Membrane</keyword>
<evidence type="ECO:0000313" key="2">
    <source>
        <dbReference type="EMBL" id="KKK60090.1"/>
    </source>
</evidence>